<dbReference type="EMBL" id="VTPC01006589">
    <property type="protein sequence ID" value="KAF2894821.1"/>
    <property type="molecule type" value="Genomic_DNA"/>
</dbReference>
<feature type="compositionally biased region" description="Basic and acidic residues" evidence="1">
    <location>
        <begin position="44"/>
        <end position="58"/>
    </location>
</feature>
<comment type="caution">
    <text evidence="2">The sequence shown here is derived from an EMBL/GenBank/DDBJ whole genome shotgun (WGS) entry which is preliminary data.</text>
</comment>
<dbReference type="OrthoDB" id="8061763at2759"/>
<accession>A0A8K0D0E6</accession>
<name>A0A8K0D0E6_IGNLU</name>
<evidence type="ECO:0000313" key="3">
    <source>
        <dbReference type="Proteomes" id="UP000801492"/>
    </source>
</evidence>
<gene>
    <name evidence="2" type="ORF">ILUMI_11354</name>
</gene>
<dbReference type="AlphaFoldDB" id="A0A8K0D0E6"/>
<feature type="compositionally biased region" description="Basic and acidic residues" evidence="1">
    <location>
        <begin position="22"/>
        <end position="36"/>
    </location>
</feature>
<feature type="compositionally biased region" description="Basic residues" evidence="1">
    <location>
        <begin position="12"/>
        <end position="21"/>
    </location>
</feature>
<feature type="compositionally biased region" description="Polar residues" evidence="1">
    <location>
        <begin position="60"/>
        <end position="69"/>
    </location>
</feature>
<reference evidence="2" key="1">
    <citation type="submission" date="2019-08" db="EMBL/GenBank/DDBJ databases">
        <title>The genome of the North American firefly Photinus pyralis.</title>
        <authorList>
            <consortium name="Photinus pyralis genome working group"/>
            <person name="Fallon T.R."/>
            <person name="Sander Lower S.E."/>
            <person name="Weng J.-K."/>
        </authorList>
    </citation>
    <scope>NUCLEOTIDE SEQUENCE</scope>
    <source>
        <strain evidence="2">TRF0915ILg1</strain>
        <tissue evidence="2">Whole body</tissue>
    </source>
</reference>
<protein>
    <submittedName>
        <fullName evidence="2">Uncharacterized protein</fullName>
    </submittedName>
</protein>
<sequence length="147" mass="17429">MERKRGSTSANRMKRYRKKRKREDPKYQKKENERPRAFKRKKKETMSGRELEEFRKPDAPSTSNSNNKSALPFYPYKCQQTYGKAVLKSLKSLPSCPLKQKSVIKGVAKRLGLKIIDETEKNENKELEIVKNFYYRPDIVYHILVLE</sequence>
<keyword evidence="3" id="KW-1185">Reference proteome</keyword>
<organism evidence="2 3">
    <name type="scientific">Ignelater luminosus</name>
    <name type="common">Cucubano</name>
    <name type="synonym">Pyrophorus luminosus</name>
    <dbReference type="NCBI Taxonomy" id="2038154"/>
    <lineage>
        <taxon>Eukaryota</taxon>
        <taxon>Metazoa</taxon>
        <taxon>Ecdysozoa</taxon>
        <taxon>Arthropoda</taxon>
        <taxon>Hexapoda</taxon>
        <taxon>Insecta</taxon>
        <taxon>Pterygota</taxon>
        <taxon>Neoptera</taxon>
        <taxon>Endopterygota</taxon>
        <taxon>Coleoptera</taxon>
        <taxon>Polyphaga</taxon>
        <taxon>Elateriformia</taxon>
        <taxon>Elateroidea</taxon>
        <taxon>Elateridae</taxon>
        <taxon>Agrypninae</taxon>
        <taxon>Pyrophorini</taxon>
        <taxon>Ignelater</taxon>
    </lineage>
</organism>
<evidence type="ECO:0000256" key="1">
    <source>
        <dbReference type="SAM" id="MobiDB-lite"/>
    </source>
</evidence>
<proteinExistence type="predicted"/>
<evidence type="ECO:0000313" key="2">
    <source>
        <dbReference type="EMBL" id="KAF2894821.1"/>
    </source>
</evidence>
<dbReference type="Proteomes" id="UP000801492">
    <property type="component" value="Unassembled WGS sequence"/>
</dbReference>
<feature type="region of interest" description="Disordered" evidence="1">
    <location>
        <begin position="1"/>
        <end position="71"/>
    </location>
</feature>